<name>A0A392TWT1_9FABA</name>
<accession>A0A392TWT1</accession>
<protein>
    <submittedName>
        <fullName evidence="1">Uncharacterized protein</fullName>
    </submittedName>
</protein>
<evidence type="ECO:0000313" key="2">
    <source>
        <dbReference type="Proteomes" id="UP000265520"/>
    </source>
</evidence>
<keyword evidence="2" id="KW-1185">Reference proteome</keyword>
<evidence type="ECO:0000313" key="1">
    <source>
        <dbReference type="EMBL" id="MCI65419.1"/>
    </source>
</evidence>
<proteinExistence type="predicted"/>
<reference evidence="1 2" key="1">
    <citation type="journal article" date="2018" name="Front. Plant Sci.">
        <title>Red Clover (Trifolium pratense) and Zigzag Clover (T. medium) - A Picture of Genomic Similarities and Differences.</title>
        <authorList>
            <person name="Dluhosova J."/>
            <person name="Istvanek J."/>
            <person name="Nedelnik J."/>
            <person name="Repkova J."/>
        </authorList>
    </citation>
    <scope>NUCLEOTIDE SEQUENCE [LARGE SCALE GENOMIC DNA]</scope>
    <source>
        <strain evidence="2">cv. 10/8</strain>
        <tissue evidence="1">Leaf</tissue>
    </source>
</reference>
<dbReference type="EMBL" id="LXQA010675595">
    <property type="protein sequence ID" value="MCI65419.1"/>
    <property type="molecule type" value="Genomic_DNA"/>
</dbReference>
<sequence length="84" mass="9856">NLAFAEEEAVIHRIKVLEDELEILHKKREEFHLSNKDEISRLLAKRRSMACLEVKTKNLGDDLRRINEDLATSKKCKRALEDLQ</sequence>
<dbReference type="Proteomes" id="UP000265520">
    <property type="component" value="Unassembled WGS sequence"/>
</dbReference>
<comment type="caution">
    <text evidence="1">The sequence shown here is derived from an EMBL/GenBank/DDBJ whole genome shotgun (WGS) entry which is preliminary data.</text>
</comment>
<organism evidence="1 2">
    <name type="scientific">Trifolium medium</name>
    <dbReference type="NCBI Taxonomy" id="97028"/>
    <lineage>
        <taxon>Eukaryota</taxon>
        <taxon>Viridiplantae</taxon>
        <taxon>Streptophyta</taxon>
        <taxon>Embryophyta</taxon>
        <taxon>Tracheophyta</taxon>
        <taxon>Spermatophyta</taxon>
        <taxon>Magnoliopsida</taxon>
        <taxon>eudicotyledons</taxon>
        <taxon>Gunneridae</taxon>
        <taxon>Pentapetalae</taxon>
        <taxon>rosids</taxon>
        <taxon>fabids</taxon>
        <taxon>Fabales</taxon>
        <taxon>Fabaceae</taxon>
        <taxon>Papilionoideae</taxon>
        <taxon>50 kb inversion clade</taxon>
        <taxon>NPAAA clade</taxon>
        <taxon>Hologalegina</taxon>
        <taxon>IRL clade</taxon>
        <taxon>Trifolieae</taxon>
        <taxon>Trifolium</taxon>
    </lineage>
</organism>
<feature type="non-terminal residue" evidence="1">
    <location>
        <position position="84"/>
    </location>
</feature>
<feature type="non-terminal residue" evidence="1">
    <location>
        <position position="1"/>
    </location>
</feature>
<dbReference type="AlphaFoldDB" id="A0A392TWT1"/>